<dbReference type="Proteomes" id="UP001501442">
    <property type="component" value="Unassembled WGS sequence"/>
</dbReference>
<dbReference type="InterPro" id="IPR058852">
    <property type="entry name" value="HTH_77"/>
</dbReference>
<keyword evidence="2 3" id="KW-0238">DNA-binding</keyword>
<dbReference type="InterPro" id="IPR001867">
    <property type="entry name" value="OmpR/PhoB-type_DNA-bd"/>
</dbReference>
<dbReference type="SMART" id="SM01043">
    <property type="entry name" value="BTAD"/>
    <property type="match status" value="1"/>
</dbReference>
<dbReference type="Pfam" id="PF25872">
    <property type="entry name" value="HTH_77"/>
    <property type="match status" value="1"/>
</dbReference>
<protein>
    <submittedName>
        <fullName evidence="5">BTAD domain-containing putative transcriptional regulator</fullName>
    </submittedName>
</protein>
<dbReference type="Pfam" id="PF00486">
    <property type="entry name" value="Trans_reg_C"/>
    <property type="match status" value="1"/>
</dbReference>
<name>A0ABP8UF83_9ACTN</name>
<proteinExistence type="inferred from homology"/>
<feature type="domain" description="OmpR/PhoB-type" evidence="4">
    <location>
        <begin position="1"/>
        <end position="90"/>
    </location>
</feature>
<dbReference type="CDD" id="cd15831">
    <property type="entry name" value="BTAD"/>
    <property type="match status" value="1"/>
</dbReference>
<dbReference type="InterPro" id="IPR027417">
    <property type="entry name" value="P-loop_NTPase"/>
</dbReference>
<dbReference type="PRINTS" id="PR00364">
    <property type="entry name" value="DISEASERSIST"/>
</dbReference>
<evidence type="ECO:0000256" key="3">
    <source>
        <dbReference type="PROSITE-ProRule" id="PRU01091"/>
    </source>
</evidence>
<sequence length="1075" mass="115946">MRISLLGPLEVTDDVGRPVEVGGARLRTLLILLSLDAPRVVTTDRLVDGVWGGDPPAGAPNALQSLISRLRRALPDAVIESHPAGYRLVIGDAALDLRCFDRLVAHGRRLLTDDPARAADSFAEALGLWRGTALADVADADFARGHVSRLTEQRLGAVEDHAEALLLLGRADTAELEALVAAHPLRERLRGQYMRALSAAGRQADALATFEDARRTLAEELGVDPSPELQAVHLAVLRGEQTPARSRGRSNLPARLTSFIGREEEIERVGKLLEENRLVTLTGPGGAGKTRLAIEAAARLTDRMPGGVWLIELAPVGDPGEVPQALLSTLGLRETALTTGVRGAPPTSVEPVERLVAALADERLLIVLDNCEHLIDSCARLADRVLADCPGVRVLATSREALGITGESLWPVPPLAFPPADPSDVHGPAHVTSLGEALDYPAVRLFVERGTAVRPGFTAETDLPAVLAICRRLDGMPLAIELAAARLRTMTAAQVADRLDDRFRLLTGGSRTALPRHQTLRAVVDWSWDLLDDAERTLLRRVSVFAGGATLDSVEEVCDGDVLDALTGLVEKSLVSVDGTGRYRVLETIRAYGAERLAEAGEATRVRRAHAHHFLRLAETAEPLLRTREQLRWLERLTAEYDNLHSALHWAIDVQDAALAVRYVAALGWFWFLRGQRRECYLLAQEALALAGRAPAHAVAVATLFRVIGSVDDDPLLRDKEGVGRRISAALADCADLPSEELHPVVRMAPLGLLMFDGRVDEALGEVDRLDDVRDPWLQAAFDMFRGHVLINLGRVKAIEEHFTSAIDAFRVLGERWGMSMTLIGLAEIALWRGDPTSAKAHIEEALRCSLELGSQDDSSHLRVRLADAYTALGDEDAARAELETALRGAERRGDQRDVALVRYTTAEAARRRGDLAGARALLEDAVTHAWSGGPPQFVSMVHTQLGMIHGLGGDLDAALEHHVEAFRTAWFPHDAPIVGQALVGMADHAARSGDHERAATLLGAAVGVRGVEDRSLPDPPRIARTAREALGDERFDAAYARGRAMGIADAAAYLAIEPITVADGLTRGAAPPPA</sequence>
<evidence type="ECO:0000256" key="1">
    <source>
        <dbReference type="ARBA" id="ARBA00005820"/>
    </source>
</evidence>
<feature type="DNA-binding region" description="OmpR/PhoB-type" evidence="3">
    <location>
        <begin position="1"/>
        <end position="90"/>
    </location>
</feature>
<evidence type="ECO:0000313" key="5">
    <source>
        <dbReference type="EMBL" id="GAA4628714.1"/>
    </source>
</evidence>
<dbReference type="SUPFAM" id="SSF46894">
    <property type="entry name" value="C-terminal effector domain of the bipartite response regulators"/>
    <property type="match status" value="1"/>
</dbReference>
<dbReference type="Gene3D" id="1.25.40.10">
    <property type="entry name" value="Tetratricopeptide repeat domain"/>
    <property type="match status" value="2"/>
</dbReference>
<dbReference type="InterPro" id="IPR016032">
    <property type="entry name" value="Sig_transdc_resp-reg_C-effctor"/>
</dbReference>
<dbReference type="Gene3D" id="1.10.10.10">
    <property type="entry name" value="Winged helix-like DNA-binding domain superfamily/Winged helix DNA-binding domain"/>
    <property type="match status" value="1"/>
</dbReference>
<dbReference type="Pfam" id="PF03704">
    <property type="entry name" value="BTAD"/>
    <property type="match status" value="1"/>
</dbReference>
<accession>A0ABP8UF83</accession>
<reference evidence="6" key="1">
    <citation type="journal article" date="2019" name="Int. J. Syst. Evol. Microbiol.">
        <title>The Global Catalogue of Microorganisms (GCM) 10K type strain sequencing project: providing services to taxonomists for standard genome sequencing and annotation.</title>
        <authorList>
            <consortium name="The Broad Institute Genomics Platform"/>
            <consortium name="The Broad Institute Genome Sequencing Center for Infectious Disease"/>
            <person name="Wu L."/>
            <person name="Ma J."/>
        </authorList>
    </citation>
    <scope>NUCLEOTIDE SEQUENCE [LARGE SCALE GENOMIC DNA]</scope>
    <source>
        <strain evidence="6">JCM 17939</strain>
    </source>
</reference>
<dbReference type="EMBL" id="BAABHK010000006">
    <property type="protein sequence ID" value="GAA4628714.1"/>
    <property type="molecule type" value="Genomic_DNA"/>
</dbReference>
<dbReference type="RefSeq" id="WP_345433027.1">
    <property type="nucleotide sequence ID" value="NZ_BAABHK010000006.1"/>
</dbReference>
<dbReference type="SUPFAM" id="SSF52540">
    <property type="entry name" value="P-loop containing nucleoside triphosphate hydrolases"/>
    <property type="match status" value="1"/>
</dbReference>
<organism evidence="5 6">
    <name type="scientific">Actinoallomurus vinaceus</name>
    <dbReference type="NCBI Taxonomy" id="1080074"/>
    <lineage>
        <taxon>Bacteria</taxon>
        <taxon>Bacillati</taxon>
        <taxon>Actinomycetota</taxon>
        <taxon>Actinomycetes</taxon>
        <taxon>Streptosporangiales</taxon>
        <taxon>Thermomonosporaceae</taxon>
        <taxon>Actinoallomurus</taxon>
    </lineage>
</organism>
<dbReference type="PANTHER" id="PTHR47691">
    <property type="entry name" value="REGULATOR-RELATED"/>
    <property type="match status" value="1"/>
</dbReference>
<dbReference type="PROSITE" id="PS51755">
    <property type="entry name" value="OMPR_PHOB"/>
    <property type="match status" value="1"/>
</dbReference>
<dbReference type="InterPro" id="IPR049945">
    <property type="entry name" value="AAA_22"/>
</dbReference>
<evidence type="ECO:0000259" key="4">
    <source>
        <dbReference type="PROSITE" id="PS51755"/>
    </source>
</evidence>
<dbReference type="InterPro" id="IPR011990">
    <property type="entry name" value="TPR-like_helical_dom_sf"/>
</dbReference>
<dbReference type="InterPro" id="IPR036388">
    <property type="entry name" value="WH-like_DNA-bd_sf"/>
</dbReference>
<dbReference type="SMART" id="SM00862">
    <property type="entry name" value="Trans_reg_C"/>
    <property type="match status" value="1"/>
</dbReference>
<comment type="caution">
    <text evidence="5">The sequence shown here is derived from an EMBL/GenBank/DDBJ whole genome shotgun (WGS) entry which is preliminary data.</text>
</comment>
<gene>
    <name evidence="5" type="ORF">GCM10023196_046230</name>
</gene>
<comment type="similarity">
    <text evidence="1">Belongs to the AfsR/DnrI/RedD regulatory family.</text>
</comment>
<evidence type="ECO:0000313" key="6">
    <source>
        <dbReference type="Proteomes" id="UP001501442"/>
    </source>
</evidence>
<dbReference type="InterPro" id="IPR005158">
    <property type="entry name" value="BTAD"/>
</dbReference>
<keyword evidence="6" id="KW-1185">Reference proteome</keyword>
<evidence type="ECO:0000256" key="2">
    <source>
        <dbReference type="ARBA" id="ARBA00023125"/>
    </source>
</evidence>
<dbReference type="PANTHER" id="PTHR47691:SF3">
    <property type="entry name" value="HTH-TYPE TRANSCRIPTIONAL REGULATOR RV0890C-RELATED"/>
    <property type="match status" value="1"/>
</dbReference>
<dbReference type="Pfam" id="PF13401">
    <property type="entry name" value="AAA_22"/>
    <property type="match status" value="1"/>
</dbReference>
<dbReference type="Gene3D" id="3.40.50.300">
    <property type="entry name" value="P-loop containing nucleotide triphosphate hydrolases"/>
    <property type="match status" value="1"/>
</dbReference>
<dbReference type="SUPFAM" id="SSF48452">
    <property type="entry name" value="TPR-like"/>
    <property type="match status" value="3"/>
</dbReference>